<sequence length="55" mass="6016">MSTHHISRRGMIKASAVAALATAAVPARAQLNRKAATPGYRIKNKRIRQSIMGWT</sequence>
<gene>
    <name evidence="1" type="ORF">METZ01_LOCUS483885</name>
</gene>
<proteinExistence type="predicted"/>
<name>A0A383CFU9_9ZZZZ</name>
<evidence type="ECO:0000313" key="1">
    <source>
        <dbReference type="EMBL" id="SVE31031.1"/>
    </source>
</evidence>
<evidence type="ECO:0008006" key="2">
    <source>
        <dbReference type="Google" id="ProtNLM"/>
    </source>
</evidence>
<organism evidence="1">
    <name type="scientific">marine metagenome</name>
    <dbReference type="NCBI Taxonomy" id="408172"/>
    <lineage>
        <taxon>unclassified sequences</taxon>
        <taxon>metagenomes</taxon>
        <taxon>ecological metagenomes</taxon>
    </lineage>
</organism>
<dbReference type="EMBL" id="UINC01208477">
    <property type="protein sequence ID" value="SVE31031.1"/>
    <property type="molecule type" value="Genomic_DNA"/>
</dbReference>
<reference evidence="1" key="1">
    <citation type="submission" date="2018-05" db="EMBL/GenBank/DDBJ databases">
        <authorList>
            <person name="Lanie J.A."/>
            <person name="Ng W.-L."/>
            <person name="Kazmierczak K.M."/>
            <person name="Andrzejewski T.M."/>
            <person name="Davidsen T.M."/>
            <person name="Wayne K.J."/>
            <person name="Tettelin H."/>
            <person name="Glass J.I."/>
            <person name="Rusch D."/>
            <person name="Podicherti R."/>
            <person name="Tsui H.-C.T."/>
            <person name="Winkler M.E."/>
        </authorList>
    </citation>
    <scope>NUCLEOTIDE SEQUENCE</scope>
</reference>
<dbReference type="InterPro" id="IPR006311">
    <property type="entry name" value="TAT_signal"/>
</dbReference>
<accession>A0A383CFU9</accession>
<dbReference type="NCBIfam" id="TIGR01409">
    <property type="entry name" value="TAT_signal_seq"/>
    <property type="match status" value="1"/>
</dbReference>
<protein>
    <recommendedName>
        <fullName evidence="2">Twin-arginine translocation signal domain-containing protein</fullName>
    </recommendedName>
</protein>
<feature type="non-terminal residue" evidence="1">
    <location>
        <position position="55"/>
    </location>
</feature>
<dbReference type="PROSITE" id="PS51318">
    <property type="entry name" value="TAT"/>
    <property type="match status" value="1"/>
</dbReference>
<dbReference type="InterPro" id="IPR019546">
    <property type="entry name" value="TAT_signal_bac_arc"/>
</dbReference>
<dbReference type="AlphaFoldDB" id="A0A383CFU9"/>